<dbReference type="GO" id="GO:0008289">
    <property type="term" value="F:lipid binding"/>
    <property type="evidence" value="ECO:0007669"/>
    <property type="project" value="InterPro"/>
</dbReference>
<feature type="domain" description="START" evidence="1">
    <location>
        <begin position="37"/>
        <end position="225"/>
    </location>
</feature>
<evidence type="ECO:0000313" key="3">
    <source>
        <dbReference type="Proteomes" id="UP000033188"/>
    </source>
</evidence>
<dbReference type="RefSeq" id="XP_012767410.1">
    <property type="nucleotide sequence ID" value="XM_012911956.1"/>
</dbReference>
<dbReference type="GeneID" id="24563765"/>
<dbReference type="PANTHER" id="PTHR19308:SF39">
    <property type="entry name" value="PHOSPHATIDYLCHOLINE TRANSFER PROTEIN"/>
    <property type="match status" value="1"/>
</dbReference>
<dbReference type="InterPro" id="IPR051213">
    <property type="entry name" value="START_lipid_transfer"/>
</dbReference>
<accession>A0A061D8I3</accession>
<dbReference type="Gene3D" id="3.30.530.20">
    <property type="match status" value="1"/>
</dbReference>
<dbReference type="AlphaFoldDB" id="A0A061D8I3"/>
<proteinExistence type="predicted"/>
<dbReference type="VEuPathDB" id="PiroplasmaDB:BBBOND_0203820"/>
<dbReference type="KEGG" id="bbig:BBBOND_0203820"/>
<keyword evidence="3" id="KW-1185">Reference proteome</keyword>
<dbReference type="GO" id="GO:0005737">
    <property type="term" value="C:cytoplasm"/>
    <property type="evidence" value="ECO:0007669"/>
    <property type="project" value="UniProtKB-ARBA"/>
</dbReference>
<reference evidence="3" key="1">
    <citation type="submission" date="2014-06" db="EMBL/GenBank/DDBJ databases">
        <authorList>
            <person name="Aslett M."/>
            <person name="De Silva N."/>
        </authorList>
    </citation>
    <scope>NUCLEOTIDE SEQUENCE [LARGE SCALE GENOMIC DNA]</scope>
    <source>
        <strain evidence="3">Bond</strain>
    </source>
</reference>
<dbReference type="SUPFAM" id="SSF55961">
    <property type="entry name" value="Bet v1-like"/>
    <property type="match status" value="1"/>
</dbReference>
<dbReference type="InterPro" id="IPR002913">
    <property type="entry name" value="START_lipid-bd_dom"/>
</dbReference>
<dbReference type="Proteomes" id="UP000033188">
    <property type="component" value="Chromosome 2"/>
</dbReference>
<dbReference type="STRING" id="5866.A0A061D8I3"/>
<evidence type="ECO:0000259" key="1">
    <source>
        <dbReference type="PROSITE" id="PS50848"/>
    </source>
</evidence>
<gene>
    <name evidence="2" type="ORF">BBBOND_0203820</name>
</gene>
<evidence type="ECO:0000313" key="2">
    <source>
        <dbReference type="EMBL" id="CDR95224.1"/>
    </source>
</evidence>
<sequence length="254" mass="29233">MVENMSNSTPNDLTATEPLSPELSSIVRCYKNGIPFEGWNYVRDYHFDNMTMHLYSRCRGSSTLKEFLVHGDIDVCKEKLIELILMMKQRSEWDETYVEHKVLRPLENGTDVVFTVSKYPFPLAKRLYTIKRSLYGSMDDVVVLATKVIPYDCPNTIRWSTRVDDFDSNLIVGDIKGKPDHCHMIATLYEDPKVILPNMYLNIIIETLVPRILRKMIAACKQYCNDDSKELCRQLVCIPLDYKGESPSATENSA</sequence>
<dbReference type="OrthoDB" id="1295045at2759"/>
<organism evidence="2 3">
    <name type="scientific">Babesia bigemina</name>
    <dbReference type="NCBI Taxonomy" id="5866"/>
    <lineage>
        <taxon>Eukaryota</taxon>
        <taxon>Sar</taxon>
        <taxon>Alveolata</taxon>
        <taxon>Apicomplexa</taxon>
        <taxon>Aconoidasida</taxon>
        <taxon>Piroplasmida</taxon>
        <taxon>Babesiidae</taxon>
        <taxon>Babesia</taxon>
    </lineage>
</organism>
<dbReference type="OMA" id="DNTSEMY"/>
<name>A0A061D8I3_BABBI</name>
<dbReference type="InterPro" id="IPR023393">
    <property type="entry name" value="START-like_dom_sf"/>
</dbReference>
<dbReference type="PANTHER" id="PTHR19308">
    <property type="entry name" value="PHOSPHATIDYLCHOLINE TRANSFER PROTEIN"/>
    <property type="match status" value="1"/>
</dbReference>
<dbReference type="EMBL" id="LK391708">
    <property type="protein sequence ID" value="CDR95224.1"/>
    <property type="molecule type" value="Genomic_DNA"/>
</dbReference>
<dbReference type="PROSITE" id="PS50848">
    <property type="entry name" value="START"/>
    <property type="match status" value="1"/>
</dbReference>
<dbReference type="Pfam" id="PF01852">
    <property type="entry name" value="START"/>
    <property type="match status" value="1"/>
</dbReference>
<protein>
    <recommendedName>
        <fullName evidence="1">START domain-containing protein</fullName>
    </recommendedName>
</protein>